<dbReference type="Gene3D" id="2.60.120.200">
    <property type="match status" value="1"/>
</dbReference>
<evidence type="ECO:0000313" key="1">
    <source>
        <dbReference type="EMBL" id="MFA9478905.1"/>
    </source>
</evidence>
<organism evidence="1 2">
    <name type="scientific">Natronomicrosphaera hydrolytica</name>
    <dbReference type="NCBI Taxonomy" id="3242702"/>
    <lineage>
        <taxon>Bacteria</taxon>
        <taxon>Pseudomonadati</taxon>
        <taxon>Planctomycetota</taxon>
        <taxon>Phycisphaerae</taxon>
        <taxon>Phycisphaerales</taxon>
        <taxon>Phycisphaeraceae</taxon>
        <taxon>Natronomicrosphaera</taxon>
    </lineage>
</organism>
<evidence type="ECO:0008006" key="3">
    <source>
        <dbReference type="Google" id="ProtNLM"/>
    </source>
</evidence>
<name>A0ABV4U5M8_9BACT</name>
<sequence length="79" mass="8317">MPVSIVSAWLDGTTVDTDTFSGTLFPSASPLTIGERGDPGVATWTGGDLDEIAIFNTAVSDMELLELFDQGRGQFHLAG</sequence>
<gene>
    <name evidence="1" type="ORF">ACERK3_11445</name>
</gene>
<protein>
    <recommendedName>
        <fullName evidence="3">LamG domain-containing protein</fullName>
    </recommendedName>
</protein>
<dbReference type="Proteomes" id="UP001575105">
    <property type="component" value="Unassembled WGS sequence"/>
</dbReference>
<reference evidence="1 2" key="1">
    <citation type="submission" date="2024-08" db="EMBL/GenBank/DDBJ databases">
        <title>Whole-genome sequencing of halo(alkali)philic microorganisms from hypersaline lakes.</title>
        <authorList>
            <person name="Sorokin D.Y."/>
            <person name="Merkel A.Y."/>
            <person name="Messina E."/>
            <person name="Yakimov M."/>
        </authorList>
    </citation>
    <scope>NUCLEOTIDE SEQUENCE [LARGE SCALE GENOMIC DNA]</scope>
    <source>
        <strain evidence="1 2">AB-hyl4</strain>
    </source>
</reference>
<accession>A0ABV4U5M8</accession>
<dbReference type="RefSeq" id="WP_425345824.1">
    <property type="nucleotide sequence ID" value="NZ_JBGUBD010000006.1"/>
</dbReference>
<proteinExistence type="predicted"/>
<evidence type="ECO:0000313" key="2">
    <source>
        <dbReference type="Proteomes" id="UP001575105"/>
    </source>
</evidence>
<dbReference type="SUPFAM" id="SSF49899">
    <property type="entry name" value="Concanavalin A-like lectins/glucanases"/>
    <property type="match status" value="1"/>
</dbReference>
<keyword evidence="2" id="KW-1185">Reference proteome</keyword>
<comment type="caution">
    <text evidence="1">The sequence shown here is derived from an EMBL/GenBank/DDBJ whole genome shotgun (WGS) entry which is preliminary data.</text>
</comment>
<dbReference type="InterPro" id="IPR013320">
    <property type="entry name" value="ConA-like_dom_sf"/>
</dbReference>
<dbReference type="EMBL" id="JBGUBD010000006">
    <property type="protein sequence ID" value="MFA9478905.1"/>
    <property type="molecule type" value="Genomic_DNA"/>
</dbReference>